<sequence>MIKSLCEIICTILLTFIKCLLCNKKEFTVRRNLCITVL</sequence>
<reference evidence="1 2" key="1">
    <citation type="submission" date="2018-11" db="EMBL/GenBank/DDBJ databases">
        <authorList>
            <consortium name="Pathogen Informatics"/>
        </authorList>
    </citation>
    <scope>NUCLEOTIDE SEQUENCE [LARGE SCALE GENOMIC DNA]</scope>
    <source>
        <strain>Denwood</strain>
        <strain evidence="2">Zambia</strain>
    </source>
</reference>
<evidence type="ECO:0000313" key="2">
    <source>
        <dbReference type="Proteomes" id="UP000269396"/>
    </source>
</evidence>
<protein>
    <submittedName>
        <fullName evidence="1">Uncharacterized protein</fullName>
    </submittedName>
</protein>
<proteinExistence type="predicted"/>
<gene>
    <name evidence="1" type="ORF">SMTD_LOCUS6390</name>
</gene>
<dbReference type="Proteomes" id="UP000269396">
    <property type="component" value="Unassembled WGS sequence"/>
</dbReference>
<accession>A0A183NWA4</accession>
<dbReference type="EMBL" id="UZAL01027564">
    <property type="protein sequence ID" value="VDP33686.1"/>
    <property type="molecule type" value="Genomic_DNA"/>
</dbReference>
<evidence type="ECO:0000313" key="1">
    <source>
        <dbReference type="EMBL" id="VDP33686.1"/>
    </source>
</evidence>
<name>A0A183NWA4_9TREM</name>
<organism evidence="1 2">
    <name type="scientific">Schistosoma mattheei</name>
    <dbReference type="NCBI Taxonomy" id="31246"/>
    <lineage>
        <taxon>Eukaryota</taxon>
        <taxon>Metazoa</taxon>
        <taxon>Spiralia</taxon>
        <taxon>Lophotrochozoa</taxon>
        <taxon>Platyhelminthes</taxon>
        <taxon>Trematoda</taxon>
        <taxon>Digenea</taxon>
        <taxon>Strigeidida</taxon>
        <taxon>Schistosomatoidea</taxon>
        <taxon>Schistosomatidae</taxon>
        <taxon>Schistosoma</taxon>
    </lineage>
</organism>
<keyword evidence="2" id="KW-1185">Reference proteome</keyword>
<dbReference type="AlphaFoldDB" id="A0A183NWA4"/>